<evidence type="ECO:0000313" key="3">
    <source>
        <dbReference type="Proteomes" id="UP000259975"/>
    </source>
</evidence>
<dbReference type="RefSeq" id="WP_040120190.1">
    <property type="nucleotide sequence ID" value="NZ_BDLH01000004.1"/>
</dbReference>
<reference evidence="2 3" key="1">
    <citation type="submission" date="2018-08" db="EMBL/GenBank/DDBJ databases">
        <authorList>
            <consortium name="Pathogen Informatics"/>
        </authorList>
    </citation>
    <scope>NUCLEOTIDE SEQUENCE [LARGE SCALE GENOMIC DNA]</scope>
    <source>
        <strain evidence="2 3">EuSCAPE_AT029</strain>
    </source>
</reference>
<comment type="caution">
    <text evidence="2">The sequence shown here is derived from an EMBL/GenBank/DDBJ whole genome shotgun (WGS) entry which is preliminary data.</text>
</comment>
<dbReference type="AlphaFoldDB" id="A0A658ZZN8"/>
<gene>
    <name evidence="2" type="ORF">SAMEA3499901_04786</name>
</gene>
<evidence type="ECO:0000256" key="1">
    <source>
        <dbReference type="SAM" id="MobiDB-lite"/>
    </source>
</evidence>
<dbReference type="Proteomes" id="UP000259975">
    <property type="component" value="Unassembled WGS sequence"/>
</dbReference>
<sequence>MAAKNKAVEPEETVVQDNHATETAQDNHATETAQDNHATETAQDNHATETAQDNRATETAQDNRATVVAQAERKSVVFLGPHSRYSRGDIAWFEGSHAEELVKRRIAVWPKDAERALKPKPGDSDFDTDIG</sequence>
<organism evidence="2 3">
    <name type="scientific">Klebsiella pneumoniae</name>
    <dbReference type="NCBI Taxonomy" id="573"/>
    <lineage>
        <taxon>Bacteria</taxon>
        <taxon>Pseudomonadati</taxon>
        <taxon>Pseudomonadota</taxon>
        <taxon>Gammaproteobacteria</taxon>
        <taxon>Enterobacterales</taxon>
        <taxon>Enterobacteriaceae</taxon>
        <taxon>Klebsiella/Raoultella group</taxon>
        <taxon>Klebsiella</taxon>
        <taxon>Klebsiella pneumoniae complex</taxon>
    </lineage>
</organism>
<accession>A0A658ZZN8</accession>
<dbReference type="EMBL" id="UKGE01000027">
    <property type="protein sequence ID" value="SXN33730.1"/>
    <property type="molecule type" value="Genomic_DNA"/>
</dbReference>
<protein>
    <submittedName>
        <fullName evidence="2">Gp7</fullName>
    </submittedName>
</protein>
<evidence type="ECO:0000313" key="2">
    <source>
        <dbReference type="EMBL" id="SXN33730.1"/>
    </source>
</evidence>
<name>A0A658ZZN8_KLEPN</name>
<feature type="region of interest" description="Disordered" evidence="1">
    <location>
        <begin position="1"/>
        <end position="66"/>
    </location>
</feature>
<proteinExistence type="predicted"/>
<feature type="compositionally biased region" description="Polar residues" evidence="1">
    <location>
        <begin position="15"/>
        <end position="64"/>
    </location>
</feature>